<dbReference type="OrthoDB" id="1273979at2"/>
<accession>A0A4Q1DC24</accession>
<proteinExistence type="predicted"/>
<feature type="transmembrane region" description="Helical" evidence="1">
    <location>
        <begin position="51"/>
        <end position="69"/>
    </location>
</feature>
<dbReference type="RefSeq" id="WP_129002741.1">
    <property type="nucleotide sequence ID" value="NZ_SDHZ01000001.1"/>
</dbReference>
<protein>
    <submittedName>
        <fullName evidence="2">DUF4133 domain-containing protein</fullName>
    </submittedName>
</protein>
<comment type="caution">
    <text evidence="2">The sequence shown here is derived from an EMBL/GenBank/DDBJ whole genome shotgun (WGS) entry which is preliminary data.</text>
</comment>
<name>A0A4Q1DC24_9BACT</name>
<dbReference type="InterPro" id="IPR025407">
    <property type="entry name" value="DUF4133"/>
</dbReference>
<evidence type="ECO:0000313" key="3">
    <source>
        <dbReference type="Proteomes" id="UP000290545"/>
    </source>
</evidence>
<organism evidence="2 3">
    <name type="scientific">Filimonas effusa</name>
    <dbReference type="NCBI Taxonomy" id="2508721"/>
    <lineage>
        <taxon>Bacteria</taxon>
        <taxon>Pseudomonadati</taxon>
        <taxon>Bacteroidota</taxon>
        <taxon>Chitinophagia</taxon>
        <taxon>Chitinophagales</taxon>
        <taxon>Chitinophagaceae</taxon>
        <taxon>Filimonas</taxon>
    </lineage>
</organism>
<feature type="transmembrane region" description="Helical" evidence="1">
    <location>
        <begin position="25"/>
        <end position="45"/>
    </location>
</feature>
<evidence type="ECO:0000313" key="2">
    <source>
        <dbReference type="EMBL" id="RXK86992.1"/>
    </source>
</evidence>
<sequence>MANSVYRINKGVNKSIEFKGLKAQYITYLGIGLIALLVLFAVLYIVGIPSLICVGIVMIAGGILFSRVFKLSKTYGEHGLMKKMAAQRIPKHLRCNSRKQFYFKKQ</sequence>
<evidence type="ECO:0000256" key="1">
    <source>
        <dbReference type="SAM" id="Phobius"/>
    </source>
</evidence>
<keyword evidence="1" id="KW-1133">Transmembrane helix</keyword>
<keyword evidence="1" id="KW-0472">Membrane</keyword>
<dbReference type="AlphaFoldDB" id="A0A4Q1DC24"/>
<gene>
    <name evidence="2" type="ORF">ESB13_09475</name>
</gene>
<dbReference type="Pfam" id="PF13571">
    <property type="entry name" value="DUF4133"/>
    <property type="match status" value="1"/>
</dbReference>
<keyword evidence="3" id="KW-1185">Reference proteome</keyword>
<reference evidence="2 3" key="1">
    <citation type="submission" date="2019-01" db="EMBL/GenBank/DDBJ databases">
        <title>Filimonas sp. strain TTM-71.</title>
        <authorList>
            <person name="Chen W.-M."/>
        </authorList>
    </citation>
    <scope>NUCLEOTIDE SEQUENCE [LARGE SCALE GENOMIC DNA]</scope>
    <source>
        <strain evidence="2 3">TTM-71</strain>
    </source>
</reference>
<dbReference type="EMBL" id="SDHZ01000001">
    <property type="protein sequence ID" value="RXK86992.1"/>
    <property type="molecule type" value="Genomic_DNA"/>
</dbReference>
<dbReference type="Proteomes" id="UP000290545">
    <property type="component" value="Unassembled WGS sequence"/>
</dbReference>
<keyword evidence="1" id="KW-0812">Transmembrane</keyword>